<name>A0A0A2XNT2_9PAST</name>
<sequence length="485" mass="52387">MKLKQNGLLKIIVPSAVAIAVIIGLKVFKSEENATAQTQQYALYDLKPEELRALGIEGDTPQDTIRTLIGTIKRARQDIADVKAQNEALMKKNKTLTDKSESVDEQIQAALAQERNAMSIEFEQALQQRTESLTEELEKRLVNLSALESKVQPSETKKDDANLFAAESGNGEDFPIGNTSGGMQWVMPADMQALDRNGNPVTAGQQAEQFGFPSLFSELDKSVLGKAHEDFTGKKKGTSAEEKPPVPIYTLPENSTLIGSVAMTALLGRVPIDGVVSDPYPFKVLVGKENLTANGMMLPNVEGAILSGTASGDWTLSCVRGKVMSITLVFNDGRVRTWPQSKRSSSSGNSDGIGWISDPYGVPCVPGDRKTNAPEYLTSNFLLGGVAAAADAYSQSQTTTVTDGASVVSAVTGDQGKYLMGQALGAGLKDTTEWLRKRFGQTFDAIYVPPGHPVAIHLTQSIDIDYEPNGRKVNYLNNNQRKQLD</sequence>
<keyword evidence="2" id="KW-0812">Transmembrane</keyword>
<feature type="coiled-coil region" evidence="1">
    <location>
        <begin position="65"/>
        <end position="106"/>
    </location>
</feature>
<evidence type="ECO:0000313" key="3">
    <source>
        <dbReference type="EMBL" id="KGQ32315.1"/>
    </source>
</evidence>
<protein>
    <recommendedName>
        <fullName evidence="5">Integrating conjugative element protein</fullName>
    </recommendedName>
</protein>
<keyword evidence="2" id="KW-0472">Membrane</keyword>
<accession>A0A0A2XNT2</accession>
<evidence type="ECO:0000256" key="1">
    <source>
        <dbReference type="SAM" id="Coils"/>
    </source>
</evidence>
<comment type="caution">
    <text evidence="3">The sequence shown here is derived from an EMBL/GenBank/DDBJ whole genome shotgun (WGS) entry which is preliminary data.</text>
</comment>
<evidence type="ECO:0008006" key="5">
    <source>
        <dbReference type="Google" id="ProtNLM"/>
    </source>
</evidence>
<keyword evidence="2" id="KW-1133">Transmembrane helix</keyword>
<dbReference type="RefSeq" id="WP_039135397.1">
    <property type="nucleotide sequence ID" value="NZ_JPXY01000024.1"/>
</dbReference>
<gene>
    <name evidence="3" type="ORF">P375_05840</name>
</gene>
<organism evidence="3 4">
    <name type="scientific">Gallibacterium genomosp. 2</name>
    <dbReference type="NCBI Taxonomy" id="155517"/>
    <lineage>
        <taxon>Bacteria</taxon>
        <taxon>Pseudomonadati</taxon>
        <taxon>Pseudomonadota</taxon>
        <taxon>Gammaproteobacteria</taxon>
        <taxon>Pasteurellales</taxon>
        <taxon>Pasteurellaceae</taxon>
        <taxon>Gallibacterium</taxon>
    </lineage>
</organism>
<dbReference type="Proteomes" id="UP000030418">
    <property type="component" value="Unassembled WGS sequence"/>
</dbReference>
<evidence type="ECO:0000313" key="4">
    <source>
        <dbReference type="Proteomes" id="UP000030418"/>
    </source>
</evidence>
<dbReference type="InterPro" id="IPR021207">
    <property type="entry name" value="Integr_conj_element_PFL4705"/>
</dbReference>
<keyword evidence="1" id="KW-0175">Coiled coil</keyword>
<evidence type="ECO:0000256" key="2">
    <source>
        <dbReference type="SAM" id="Phobius"/>
    </source>
</evidence>
<feature type="transmembrane region" description="Helical" evidence="2">
    <location>
        <begin position="7"/>
        <end position="28"/>
    </location>
</feature>
<dbReference type="NCBIfam" id="TIGR03752">
    <property type="entry name" value="conj_TIGR03752"/>
    <property type="match status" value="1"/>
</dbReference>
<proteinExistence type="predicted"/>
<dbReference type="AlphaFoldDB" id="A0A0A2XNT2"/>
<reference evidence="3 4" key="1">
    <citation type="submission" date="2014-08" db="EMBL/GenBank/DDBJ databases">
        <title>Chaperone-usher fimbriae in a diverse selection of Gallibacterium genomes.</title>
        <authorList>
            <person name="Kudirkiene E."/>
            <person name="Bager R.J."/>
            <person name="Johnson T.J."/>
            <person name="Bojesen A.M."/>
        </authorList>
    </citation>
    <scope>NUCLEOTIDE SEQUENCE [LARGE SCALE GENOMIC DNA]</scope>
    <source>
        <strain evidence="3 4">CCM5976</strain>
    </source>
</reference>
<keyword evidence="4" id="KW-1185">Reference proteome</keyword>
<dbReference type="EMBL" id="JPXY01000024">
    <property type="protein sequence ID" value="KGQ32315.1"/>
    <property type="molecule type" value="Genomic_DNA"/>
</dbReference>